<dbReference type="Pfam" id="PF09353">
    <property type="entry name" value="DUF1995"/>
    <property type="match status" value="1"/>
</dbReference>
<organism evidence="2">
    <name type="scientific">Phaeomonas parva</name>
    <dbReference type="NCBI Taxonomy" id="124430"/>
    <lineage>
        <taxon>Eukaryota</taxon>
        <taxon>Sar</taxon>
        <taxon>Stramenopiles</taxon>
        <taxon>Ochrophyta</taxon>
        <taxon>Pinguiophyceae</taxon>
        <taxon>Pinguiochrysidales</taxon>
        <taxon>Pinguiochrysidaceae</taxon>
        <taxon>Phaeomonas</taxon>
    </lineage>
</organism>
<reference evidence="2" key="1">
    <citation type="submission" date="2021-01" db="EMBL/GenBank/DDBJ databases">
        <authorList>
            <person name="Corre E."/>
            <person name="Pelletier E."/>
            <person name="Niang G."/>
            <person name="Scheremetjew M."/>
            <person name="Finn R."/>
            <person name="Kale V."/>
            <person name="Holt S."/>
            <person name="Cochrane G."/>
            <person name="Meng A."/>
            <person name="Brown T."/>
            <person name="Cohen L."/>
        </authorList>
    </citation>
    <scope>NUCLEOTIDE SEQUENCE</scope>
    <source>
        <strain evidence="2">CCMP2877</strain>
    </source>
</reference>
<dbReference type="InterPro" id="IPR044687">
    <property type="entry name" value="LPA3"/>
</dbReference>
<evidence type="ECO:0000313" key="2">
    <source>
        <dbReference type="EMBL" id="CAD9262720.1"/>
    </source>
</evidence>
<evidence type="ECO:0000259" key="1">
    <source>
        <dbReference type="Pfam" id="PF09353"/>
    </source>
</evidence>
<gene>
    <name evidence="2" type="ORF">PPAR1163_LOCUS21103</name>
</gene>
<protein>
    <recommendedName>
        <fullName evidence="1">DUF1995 domain-containing protein</fullName>
    </recommendedName>
</protein>
<dbReference type="EMBL" id="HBGJ01033369">
    <property type="protein sequence ID" value="CAD9262720.1"/>
    <property type="molecule type" value="Transcribed_RNA"/>
</dbReference>
<dbReference type="InterPro" id="IPR018962">
    <property type="entry name" value="DUF1995"/>
</dbReference>
<dbReference type="AlphaFoldDB" id="A0A7S1UDI5"/>
<dbReference type="PANTHER" id="PTHR34051:SF2">
    <property type="entry name" value="PROTEIN LPA3"/>
    <property type="match status" value="1"/>
</dbReference>
<proteinExistence type="predicted"/>
<name>A0A7S1UDI5_9STRA</name>
<dbReference type="PANTHER" id="PTHR34051">
    <property type="entry name" value="PROTEIN LOW PSII ACCUMULATION 3, CHLOROPLASTIC"/>
    <property type="match status" value="1"/>
</dbReference>
<accession>A0A7S1UDI5</accession>
<sequence>MGLVGDDTLGSLNADDLAADDAADLCFPPALQIAVQPGDGGPVEDWINVEAAKADGATLVVVNGALDKLRGGYYAPFIFPALAKCVDRFYRDFESAYVLKPVDSAGWIHRAYPEPWGVYAEVGSGQAPKLVATLPERPTYQEAISIIRQA</sequence>
<feature type="domain" description="DUF1995" evidence="1">
    <location>
        <begin position="52"/>
        <end position="142"/>
    </location>
</feature>